<feature type="transmembrane region" description="Helical" evidence="1">
    <location>
        <begin position="159"/>
        <end position="182"/>
    </location>
</feature>
<feature type="transmembrane region" description="Helical" evidence="1">
    <location>
        <begin position="194"/>
        <end position="213"/>
    </location>
</feature>
<feature type="transmembrane region" description="Helical" evidence="1">
    <location>
        <begin position="328"/>
        <end position="352"/>
    </location>
</feature>
<dbReference type="Gene3D" id="3.40.30.10">
    <property type="entry name" value="Glutaredoxin"/>
    <property type="match status" value="1"/>
</dbReference>
<sequence>MRKILVFILVAVFSLSLFLPANAETNGKVEFVLFHSKTCPHCKEEIKFIDSELRPKYGEQVDFQLYEISEPQNQKLMAQYVYFYKAQSGSVPLTFVGDEWLVGYDKDKTTGKRLVELIEKKIGEKNPEKAASVADDTVSETIDVPVLGKIDPKAFSLPLLTVVIGLLDGFNPCAMWVLLFLISLLLGMENKKRMWLLGSIFIAASGAVYFLFMAAWLQFIMFVGMILLVRILIGVVAVGVGGKNLWDYWQNRKAEGVVCKVSKNDGAVKTFDKIKDIVYRKSLWWSILGIVILGFSVNLVELACSAGFPAIYTQVLALNGLPMWQKYLYMAGYIFFYMLDDLIVFLVAMLTLKSKVFGTKYAKYSNLIGGLLILILGLLLIFKPEWLMFS</sequence>
<evidence type="ECO:0000256" key="2">
    <source>
        <dbReference type="SAM" id="SignalP"/>
    </source>
</evidence>
<dbReference type="AlphaFoldDB" id="A0A1F6MQJ6"/>
<keyword evidence="1" id="KW-0812">Transmembrane</keyword>
<feature type="transmembrane region" description="Helical" evidence="1">
    <location>
        <begin position="364"/>
        <end position="382"/>
    </location>
</feature>
<dbReference type="InterPro" id="IPR013766">
    <property type="entry name" value="Thioredoxin_domain"/>
</dbReference>
<comment type="caution">
    <text evidence="4">The sequence shown here is derived from an EMBL/GenBank/DDBJ whole genome shotgun (WGS) entry which is preliminary data.</text>
</comment>
<reference evidence="4 5" key="1">
    <citation type="journal article" date="2016" name="Nat. Commun.">
        <title>Thousands of microbial genomes shed light on interconnected biogeochemical processes in an aquifer system.</title>
        <authorList>
            <person name="Anantharaman K."/>
            <person name="Brown C.T."/>
            <person name="Hug L.A."/>
            <person name="Sharon I."/>
            <person name="Castelle C.J."/>
            <person name="Probst A.J."/>
            <person name="Thomas B.C."/>
            <person name="Singh A."/>
            <person name="Wilkins M.J."/>
            <person name="Karaoz U."/>
            <person name="Brodie E.L."/>
            <person name="Williams K.H."/>
            <person name="Hubbard S.S."/>
            <person name="Banfield J.F."/>
        </authorList>
    </citation>
    <scope>NUCLEOTIDE SEQUENCE [LARGE SCALE GENOMIC DNA]</scope>
</reference>
<evidence type="ECO:0000313" key="5">
    <source>
        <dbReference type="Proteomes" id="UP000178347"/>
    </source>
</evidence>
<dbReference type="Proteomes" id="UP000178347">
    <property type="component" value="Unassembled WGS sequence"/>
</dbReference>
<dbReference type="InterPro" id="IPR036249">
    <property type="entry name" value="Thioredoxin-like_sf"/>
</dbReference>
<dbReference type="InterPro" id="IPR017937">
    <property type="entry name" value="Thioredoxin_CS"/>
</dbReference>
<feature type="domain" description="Thioredoxin" evidence="3">
    <location>
        <begin position="1"/>
        <end position="139"/>
    </location>
</feature>
<dbReference type="PROSITE" id="PS51352">
    <property type="entry name" value="THIOREDOXIN_2"/>
    <property type="match status" value="1"/>
</dbReference>
<dbReference type="SUPFAM" id="SSF52833">
    <property type="entry name" value="Thioredoxin-like"/>
    <property type="match status" value="1"/>
</dbReference>
<accession>A0A1F6MQJ6</accession>
<evidence type="ECO:0000259" key="3">
    <source>
        <dbReference type="PROSITE" id="PS51352"/>
    </source>
</evidence>
<dbReference type="STRING" id="1798692.A3G00_03470"/>
<feature type="chain" id="PRO_5009525654" description="Thioredoxin domain-containing protein" evidence="2">
    <location>
        <begin position="24"/>
        <end position="390"/>
    </location>
</feature>
<dbReference type="PROSITE" id="PS00194">
    <property type="entry name" value="THIOREDOXIN_1"/>
    <property type="match status" value="1"/>
</dbReference>
<dbReference type="EMBL" id="MFQN01000033">
    <property type="protein sequence ID" value="OGH73939.1"/>
    <property type="molecule type" value="Genomic_DNA"/>
</dbReference>
<keyword evidence="1" id="KW-0472">Membrane</keyword>
<keyword evidence="1" id="KW-1133">Transmembrane helix</keyword>
<evidence type="ECO:0000313" key="4">
    <source>
        <dbReference type="EMBL" id="OGH73939.1"/>
    </source>
</evidence>
<feature type="signal peptide" evidence="2">
    <location>
        <begin position="1"/>
        <end position="23"/>
    </location>
</feature>
<name>A0A1F6MQJ6_9BACT</name>
<keyword evidence="2" id="KW-0732">Signal</keyword>
<feature type="transmembrane region" description="Helical" evidence="1">
    <location>
        <begin position="283"/>
        <end position="308"/>
    </location>
</feature>
<protein>
    <recommendedName>
        <fullName evidence="3">Thioredoxin domain-containing protein</fullName>
    </recommendedName>
</protein>
<evidence type="ECO:0000256" key="1">
    <source>
        <dbReference type="SAM" id="Phobius"/>
    </source>
</evidence>
<organism evidence="4 5">
    <name type="scientific">Candidatus Magasanikbacteria bacterium RIFCSPLOWO2_12_FULL_43_12</name>
    <dbReference type="NCBI Taxonomy" id="1798692"/>
    <lineage>
        <taxon>Bacteria</taxon>
        <taxon>Candidatus Magasanikiibacteriota</taxon>
    </lineage>
</organism>
<proteinExistence type="predicted"/>
<gene>
    <name evidence="4" type="ORF">A3G00_03470</name>
</gene>
<dbReference type="PROSITE" id="PS51354">
    <property type="entry name" value="GLUTAREDOXIN_2"/>
    <property type="match status" value="1"/>
</dbReference>
<feature type="transmembrane region" description="Helical" evidence="1">
    <location>
        <begin position="219"/>
        <end position="242"/>
    </location>
</feature>